<dbReference type="RefSeq" id="WP_066769679.1">
    <property type="nucleotide sequence ID" value="NZ_BMIP01000019.1"/>
</dbReference>
<proteinExistence type="predicted"/>
<comment type="caution">
    <text evidence="1">The sequence shown here is derived from an EMBL/GenBank/DDBJ whole genome shotgun (WGS) entry which is preliminary data.</text>
</comment>
<dbReference type="Proteomes" id="UP000612349">
    <property type="component" value="Unassembled WGS sequence"/>
</dbReference>
<sequence length="450" mass="50575">MKPSNDLSGLIKYLSRAEWHDRLEDVMGDHFAPIMTAFDIEYEEIGEILGEHWDRTLWGCAFEDFLTQSFDPDGINIVDDYIKRRGWNEKVQSKAYMKALSTSVMSLYEASEIVPGQSMTLRDMVRGGEPLLVHEHSATQSLKKWDRIAARVVPMNGKHILAGGVLPFTLEGTTLFQKGFDDLYRQSRDEGIHADRDVLLADAASLFTNVWLFDTLPKAMGLIAPMVYNSDGDELVFHSVRFPLATGVTQKAIGAQLDTVKALHRESATFWNWLGTKPTKRKDKKADGVAFNSTMEDGTPILGNIELKGRFVTLTVNSAERAKAGTPLFTKALGNLVRAPLTEIQTIDQMRADHEGNDAPRSVVPPEIATKLVHEMLDKSYRETLDQPVGMLGDITPRAASKSANGRVKLVEWLKYIENRSAQQPDDTDPMATYDYSWLWRELGVENERR</sequence>
<keyword evidence="2" id="KW-1185">Reference proteome</keyword>
<dbReference type="Pfam" id="PF25948">
    <property type="entry name" value="DUF7986"/>
    <property type="match status" value="1"/>
</dbReference>
<name>A0A917DZU1_9SPHN</name>
<dbReference type="AlphaFoldDB" id="A0A917DZU1"/>
<evidence type="ECO:0008006" key="3">
    <source>
        <dbReference type="Google" id="ProtNLM"/>
    </source>
</evidence>
<evidence type="ECO:0000313" key="2">
    <source>
        <dbReference type="Proteomes" id="UP000612349"/>
    </source>
</evidence>
<reference evidence="1" key="2">
    <citation type="submission" date="2020-09" db="EMBL/GenBank/DDBJ databases">
        <authorList>
            <person name="Sun Q."/>
            <person name="Zhou Y."/>
        </authorList>
    </citation>
    <scope>NUCLEOTIDE SEQUENCE</scope>
    <source>
        <strain evidence="1">CGMCC 1.15360</strain>
    </source>
</reference>
<accession>A0A917DZU1</accession>
<evidence type="ECO:0000313" key="1">
    <source>
        <dbReference type="EMBL" id="GGD85021.1"/>
    </source>
</evidence>
<protein>
    <recommendedName>
        <fullName evidence="3">DUF2384 domain-containing protein</fullName>
    </recommendedName>
</protein>
<dbReference type="InterPro" id="IPR058292">
    <property type="entry name" value="DUF7986"/>
</dbReference>
<dbReference type="OrthoDB" id="8039031at2"/>
<reference evidence="1" key="1">
    <citation type="journal article" date="2014" name="Int. J. Syst. Evol. Microbiol.">
        <title>Complete genome sequence of Corynebacterium casei LMG S-19264T (=DSM 44701T), isolated from a smear-ripened cheese.</title>
        <authorList>
            <consortium name="US DOE Joint Genome Institute (JGI-PGF)"/>
            <person name="Walter F."/>
            <person name="Albersmeier A."/>
            <person name="Kalinowski J."/>
            <person name="Ruckert C."/>
        </authorList>
    </citation>
    <scope>NUCLEOTIDE SEQUENCE</scope>
    <source>
        <strain evidence="1">CGMCC 1.15360</strain>
    </source>
</reference>
<organism evidence="1 2">
    <name type="scientific">Croceicoccus mobilis</name>
    <dbReference type="NCBI Taxonomy" id="1703339"/>
    <lineage>
        <taxon>Bacteria</taxon>
        <taxon>Pseudomonadati</taxon>
        <taxon>Pseudomonadota</taxon>
        <taxon>Alphaproteobacteria</taxon>
        <taxon>Sphingomonadales</taxon>
        <taxon>Erythrobacteraceae</taxon>
        <taxon>Croceicoccus</taxon>
    </lineage>
</organism>
<gene>
    <name evidence="1" type="ORF">GCM10010990_38780</name>
</gene>
<dbReference type="EMBL" id="BMIP01000019">
    <property type="protein sequence ID" value="GGD85021.1"/>
    <property type="molecule type" value="Genomic_DNA"/>
</dbReference>